<keyword evidence="13" id="KW-0732">Signal</keyword>
<evidence type="ECO:0000256" key="6">
    <source>
        <dbReference type="ARBA" id="ARBA00023004"/>
    </source>
</evidence>
<comment type="subcellular location">
    <subcellularLocation>
        <location evidence="1 11">Cell outer membrane</location>
        <topology evidence="1 11">Multi-pass membrane protein</topology>
    </subcellularLocation>
</comment>
<dbReference type="InterPro" id="IPR039426">
    <property type="entry name" value="TonB-dep_rcpt-like"/>
</dbReference>
<keyword evidence="16" id="KW-0675">Receptor</keyword>
<name>A0ABT9A264_9SPHN</name>
<keyword evidence="9 11" id="KW-0472">Membrane</keyword>
<feature type="domain" description="TonB-dependent receptor plug" evidence="15">
    <location>
        <begin position="56"/>
        <end position="162"/>
    </location>
</feature>
<evidence type="ECO:0000259" key="15">
    <source>
        <dbReference type="Pfam" id="PF07715"/>
    </source>
</evidence>
<keyword evidence="2 11" id="KW-0813">Transport</keyword>
<dbReference type="SUPFAM" id="SSF56935">
    <property type="entry name" value="Porins"/>
    <property type="match status" value="1"/>
</dbReference>
<dbReference type="InterPro" id="IPR000531">
    <property type="entry name" value="Beta-barrel_TonB"/>
</dbReference>
<reference evidence="16" key="1">
    <citation type="submission" date="2023-07" db="EMBL/GenBank/DDBJ databases">
        <authorList>
            <person name="Kim M.K."/>
        </authorList>
    </citation>
    <scope>NUCLEOTIDE SEQUENCE</scope>
    <source>
        <strain evidence="16">CA1-15</strain>
    </source>
</reference>
<evidence type="ECO:0000256" key="1">
    <source>
        <dbReference type="ARBA" id="ARBA00004571"/>
    </source>
</evidence>
<sequence length="744" mass="80017">MGKSDFRWVGALLLASTALGWSVPAMAQNAPDSAPATAAPDTDDIVVTAQRRSERLQDVPISVTAIEAIQLARSGIDSTAKLTQVAPALNFTQSAFAPQATIRGVGTRGVNAGDESVVPIFIDGVYQPFQLASFFDLSDVSRIEVLRGPQSTLYGRNATGGAINIITREPTADPTAELNFRYGRFNMTDLSGYVSFGSDRIATSIAGRWRRDDGYARDIISGAKLARIDNVSLHWKTVAHPTDTFTATLGVLYRNGRDNTSSAIQPINRNTTALRVDPTAVVPTEPYQSSLGFYPDIQTILTNVSLNLAWDVGPVTLHSISGYTSGIVKGTNDSDALLPLASQLRFFTYGKSLYQEIYGTATVGPVDLTVGGVYFHDASRSNPSESEARNLTTLQVTKTDTYSRLLTDSFAGYVDAKISFTKQIILILGGRYTSETKAFSTSSTSLNESTNVSTLTGPIFNHKTWSRFTPTGTLSYQPTDAVNLYFKVGKGFKSGLFNAGSLILTPVDPEDITQYEVGAKLKILRGVQLNLAGYRSNQNGVQLTARDPVTGQTFLQNAASTEITGFEAELQWRVTPAFNLRAAATGLRGKFTSFPNASVTIPSTSVNPVPATACVPGTGTAIPGNRSLICDVSGKNIIRTPFVTLNFGGDYRLDVGSGAVTFAGNIFHAGLSYWDPLNRLREPPYTQANGSITYQPAHANWHIGVWGENLTNSKNHLSIVTSGTGENQSFVRPISYGLEVGVRL</sequence>
<dbReference type="Pfam" id="PF07715">
    <property type="entry name" value="Plug"/>
    <property type="match status" value="1"/>
</dbReference>
<evidence type="ECO:0000256" key="11">
    <source>
        <dbReference type="PROSITE-ProRule" id="PRU01360"/>
    </source>
</evidence>
<evidence type="ECO:0000256" key="8">
    <source>
        <dbReference type="ARBA" id="ARBA00023077"/>
    </source>
</evidence>
<dbReference type="Gene3D" id="2.40.170.20">
    <property type="entry name" value="TonB-dependent receptor, beta-barrel domain"/>
    <property type="match status" value="1"/>
</dbReference>
<organism evidence="16 17">
    <name type="scientific">Sphingomonas immobilis</name>
    <dbReference type="NCBI Taxonomy" id="3063997"/>
    <lineage>
        <taxon>Bacteria</taxon>
        <taxon>Pseudomonadati</taxon>
        <taxon>Pseudomonadota</taxon>
        <taxon>Alphaproteobacteria</taxon>
        <taxon>Sphingomonadales</taxon>
        <taxon>Sphingomonadaceae</taxon>
        <taxon>Sphingomonas</taxon>
    </lineage>
</organism>
<dbReference type="InterPro" id="IPR036942">
    <property type="entry name" value="Beta-barrel_TonB_sf"/>
</dbReference>
<feature type="domain" description="TonB-dependent receptor-like beta-barrel" evidence="14">
    <location>
        <begin position="248"/>
        <end position="710"/>
    </location>
</feature>
<dbReference type="PANTHER" id="PTHR32552">
    <property type="entry name" value="FERRICHROME IRON RECEPTOR-RELATED"/>
    <property type="match status" value="1"/>
</dbReference>
<dbReference type="RefSeq" id="WP_304562088.1">
    <property type="nucleotide sequence ID" value="NZ_JAUQSZ010000010.1"/>
</dbReference>
<keyword evidence="6" id="KW-0408">Iron</keyword>
<dbReference type="PROSITE" id="PS52016">
    <property type="entry name" value="TONB_DEPENDENT_REC_3"/>
    <property type="match status" value="1"/>
</dbReference>
<dbReference type="Pfam" id="PF00593">
    <property type="entry name" value="TonB_dep_Rec_b-barrel"/>
    <property type="match status" value="1"/>
</dbReference>
<keyword evidence="17" id="KW-1185">Reference proteome</keyword>
<protein>
    <submittedName>
        <fullName evidence="16">TonB-dependent receptor</fullName>
    </submittedName>
</protein>
<keyword evidence="10 11" id="KW-0998">Cell outer membrane</keyword>
<evidence type="ECO:0000256" key="10">
    <source>
        <dbReference type="ARBA" id="ARBA00023237"/>
    </source>
</evidence>
<keyword evidence="4" id="KW-0410">Iron transport</keyword>
<keyword evidence="8 12" id="KW-0798">TonB box</keyword>
<dbReference type="EMBL" id="JAUQSZ010000010">
    <property type="protein sequence ID" value="MDO7843633.1"/>
    <property type="molecule type" value="Genomic_DNA"/>
</dbReference>
<dbReference type="PANTHER" id="PTHR32552:SF81">
    <property type="entry name" value="TONB-DEPENDENT OUTER MEMBRANE RECEPTOR"/>
    <property type="match status" value="1"/>
</dbReference>
<keyword evidence="3 11" id="KW-1134">Transmembrane beta strand</keyword>
<evidence type="ECO:0000256" key="5">
    <source>
        <dbReference type="ARBA" id="ARBA00022692"/>
    </source>
</evidence>
<comment type="similarity">
    <text evidence="11 12">Belongs to the TonB-dependent receptor family.</text>
</comment>
<evidence type="ECO:0000256" key="4">
    <source>
        <dbReference type="ARBA" id="ARBA00022496"/>
    </source>
</evidence>
<evidence type="ECO:0000256" key="7">
    <source>
        <dbReference type="ARBA" id="ARBA00023065"/>
    </source>
</evidence>
<evidence type="ECO:0000256" key="12">
    <source>
        <dbReference type="RuleBase" id="RU003357"/>
    </source>
</evidence>
<keyword evidence="7" id="KW-0406">Ion transport</keyword>
<evidence type="ECO:0000313" key="16">
    <source>
        <dbReference type="EMBL" id="MDO7843633.1"/>
    </source>
</evidence>
<evidence type="ECO:0000259" key="14">
    <source>
        <dbReference type="Pfam" id="PF00593"/>
    </source>
</evidence>
<evidence type="ECO:0000256" key="3">
    <source>
        <dbReference type="ARBA" id="ARBA00022452"/>
    </source>
</evidence>
<accession>A0ABT9A264</accession>
<proteinExistence type="inferred from homology"/>
<feature type="chain" id="PRO_5046706014" evidence="13">
    <location>
        <begin position="28"/>
        <end position="744"/>
    </location>
</feature>
<gene>
    <name evidence="16" type="ORF">Q5H94_14965</name>
</gene>
<evidence type="ECO:0000256" key="2">
    <source>
        <dbReference type="ARBA" id="ARBA00022448"/>
    </source>
</evidence>
<evidence type="ECO:0000256" key="9">
    <source>
        <dbReference type="ARBA" id="ARBA00023136"/>
    </source>
</evidence>
<evidence type="ECO:0000256" key="13">
    <source>
        <dbReference type="SAM" id="SignalP"/>
    </source>
</evidence>
<feature type="signal peptide" evidence="13">
    <location>
        <begin position="1"/>
        <end position="27"/>
    </location>
</feature>
<dbReference type="Proteomes" id="UP001176468">
    <property type="component" value="Unassembled WGS sequence"/>
</dbReference>
<comment type="caution">
    <text evidence="16">The sequence shown here is derived from an EMBL/GenBank/DDBJ whole genome shotgun (WGS) entry which is preliminary data.</text>
</comment>
<dbReference type="InterPro" id="IPR012910">
    <property type="entry name" value="Plug_dom"/>
</dbReference>
<evidence type="ECO:0000313" key="17">
    <source>
        <dbReference type="Proteomes" id="UP001176468"/>
    </source>
</evidence>
<keyword evidence="5 11" id="KW-0812">Transmembrane</keyword>